<dbReference type="EMBL" id="DTGT01000285">
    <property type="protein sequence ID" value="HGH61435.1"/>
    <property type="molecule type" value="Genomic_DNA"/>
</dbReference>
<proteinExistence type="predicted"/>
<sequence>MIPLRDSTPSGSVPYVTISIIVLNSVVWLYEVSLGPAVSDFILQYGLIPVRFLHPYRFHTGAVEGALTPLFSSIFMHGGWMHIIGNMWFLWIFGDNIEDRLGHARFAFFYLLCGVGAALIQVIFHPASKIPMVGASGAISGVLGAYLVSYPPARIYTLFIFFFIVRFVEIPAFVYLLLWFLFQLISGAAELGAGREIGGVAYWAHMGGFIVGIFLLWIMPTNPARRTPTWEDRRSLKVFTRW</sequence>
<reference evidence="9" key="1">
    <citation type="journal article" date="2020" name="mSystems">
        <title>Genome- and Community-Level Interaction Insights into Carbon Utilization and Element Cycling Functions of Hydrothermarchaeota in Hydrothermal Sediment.</title>
        <authorList>
            <person name="Zhou Z."/>
            <person name="Liu Y."/>
            <person name="Xu W."/>
            <person name="Pan J."/>
            <person name="Luo Z.H."/>
            <person name="Li M."/>
        </authorList>
    </citation>
    <scope>NUCLEOTIDE SEQUENCE [LARGE SCALE GENOMIC DNA]</scope>
    <source>
        <strain evidence="9">SpSt-769</strain>
    </source>
</reference>
<evidence type="ECO:0000256" key="2">
    <source>
        <dbReference type="ARBA" id="ARBA00022475"/>
    </source>
</evidence>
<dbReference type="GO" id="GO:0004252">
    <property type="term" value="F:serine-type endopeptidase activity"/>
    <property type="evidence" value="ECO:0007669"/>
    <property type="project" value="InterPro"/>
</dbReference>
<keyword evidence="5 7" id="KW-1133">Transmembrane helix</keyword>
<dbReference type="Pfam" id="PF01694">
    <property type="entry name" value="Rhomboid"/>
    <property type="match status" value="1"/>
</dbReference>
<dbReference type="GO" id="GO:0016020">
    <property type="term" value="C:membrane"/>
    <property type="evidence" value="ECO:0007669"/>
    <property type="project" value="UniProtKB-SubCell"/>
</dbReference>
<evidence type="ECO:0000256" key="1">
    <source>
        <dbReference type="ARBA" id="ARBA00004141"/>
    </source>
</evidence>
<dbReference type="InterPro" id="IPR022764">
    <property type="entry name" value="Peptidase_S54_rhomboid_dom"/>
</dbReference>
<keyword evidence="4 7" id="KW-0812">Transmembrane</keyword>
<evidence type="ECO:0000256" key="6">
    <source>
        <dbReference type="ARBA" id="ARBA00023136"/>
    </source>
</evidence>
<feature type="transmembrane region" description="Helical" evidence="7">
    <location>
        <begin position="155"/>
        <end position="182"/>
    </location>
</feature>
<keyword evidence="3" id="KW-0997">Cell inner membrane</keyword>
<feature type="transmembrane region" description="Helical" evidence="7">
    <location>
        <begin position="12"/>
        <end position="30"/>
    </location>
</feature>
<dbReference type="FunFam" id="1.20.1540.10:FF:000027">
    <property type="entry name" value="Rhomboid family intramembrane serine protease"/>
    <property type="match status" value="1"/>
</dbReference>
<feature type="transmembrane region" description="Helical" evidence="7">
    <location>
        <begin position="130"/>
        <end position="148"/>
    </location>
</feature>
<keyword evidence="9" id="KW-0645">Protease</keyword>
<accession>A0A7C4EXY2</accession>
<evidence type="ECO:0000313" key="9">
    <source>
        <dbReference type="EMBL" id="HGH61435.1"/>
    </source>
</evidence>
<protein>
    <submittedName>
        <fullName evidence="9">Rhomboid family intramembrane serine protease</fullName>
    </submittedName>
</protein>
<feature type="domain" description="Peptidase S54 rhomboid" evidence="8">
    <location>
        <begin position="67"/>
        <end position="219"/>
    </location>
</feature>
<dbReference type="AlphaFoldDB" id="A0A7C4EXY2"/>
<feature type="transmembrane region" description="Helical" evidence="7">
    <location>
        <begin position="106"/>
        <end position="124"/>
    </location>
</feature>
<name>A0A7C4EXY2_9BACT</name>
<organism evidence="9">
    <name type="scientific">Desulfomonile tiedjei</name>
    <dbReference type="NCBI Taxonomy" id="2358"/>
    <lineage>
        <taxon>Bacteria</taxon>
        <taxon>Pseudomonadati</taxon>
        <taxon>Thermodesulfobacteriota</taxon>
        <taxon>Desulfomonilia</taxon>
        <taxon>Desulfomonilales</taxon>
        <taxon>Desulfomonilaceae</taxon>
        <taxon>Desulfomonile</taxon>
    </lineage>
</organism>
<keyword evidence="9" id="KW-0378">Hydrolase</keyword>
<comment type="caution">
    <text evidence="9">The sequence shown here is derived from an EMBL/GenBank/DDBJ whole genome shotgun (WGS) entry which is preliminary data.</text>
</comment>
<comment type="subcellular location">
    <subcellularLocation>
        <location evidence="1">Membrane</location>
        <topology evidence="1">Multi-pass membrane protein</topology>
    </subcellularLocation>
</comment>
<gene>
    <name evidence="9" type="ORF">ENV54_09080</name>
</gene>
<evidence type="ECO:0000259" key="8">
    <source>
        <dbReference type="Pfam" id="PF01694"/>
    </source>
</evidence>
<feature type="transmembrane region" description="Helical" evidence="7">
    <location>
        <begin position="202"/>
        <end position="219"/>
    </location>
</feature>
<keyword evidence="6 7" id="KW-0472">Membrane</keyword>
<keyword evidence="2" id="KW-1003">Cell membrane</keyword>
<dbReference type="PANTHER" id="PTHR43066:SF26">
    <property type="entry name" value="RHOMBOID PROTEASE GLPG"/>
    <property type="match status" value="1"/>
</dbReference>
<dbReference type="PANTHER" id="PTHR43066">
    <property type="entry name" value="RHOMBOID-RELATED PROTEIN"/>
    <property type="match status" value="1"/>
</dbReference>
<evidence type="ECO:0000256" key="7">
    <source>
        <dbReference type="SAM" id="Phobius"/>
    </source>
</evidence>
<dbReference type="GO" id="GO:0006508">
    <property type="term" value="P:proteolysis"/>
    <property type="evidence" value="ECO:0007669"/>
    <property type="project" value="UniProtKB-KW"/>
</dbReference>
<evidence type="ECO:0000256" key="4">
    <source>
        <dbReference type="ARBA" id="ARBA00022692"/>
    </source>
</evidence>
<evidence type="ECO:0000256" key="3">
    <source>
        <dbReference type="ARBA" id="ARBA00022519"/>
    </source>
</evidence>
<dbReference type="Gene3D" id="1.20.1540.10">
    <property type="entry name" value="Rhomboid-like"/>
    <property type="match status" value="1"/>
</dbReference>
<feature type="transmembrane region" description="Helical" evidence="7">
    <location>
        <begin position="74"/>
        <end position="94"/>
    </location>
</feature>
<dbReference type="SUPFAM" id="SSF144091">
    <property type="entry name" value="Rhomboid-like"/>
    <property type="match status" value="1"/>
</dbReference>
<dbReference type="InterPro" id="IPR035952">
    <property type="entry name" value="Rhomboid-like_sf"/>
</dbReference>
<evidence type="ECO:0000256" key="5">
    <source>
        <dbReference type="ARBA" id="ARBA00022989"/>
    </source>
</evidence>